<feature type="transmembrane region" description="Helical" evidence="7">
    <location>
        <begin position="53"/>
        <end position="74"/>
    </location>
</feature>
<feature type="transmembrane region" description="Helical" evidence="7">
    <location>
        <begin position="259"/>
        <end position="277"/>
    </location>
</feature>
<feature type="transmembrane region" description="Helical" evidence="7">
    <location>
        <begin position="86"/>
        <end position="104"/>
    </location>
</feature>
<feature type="transmembrane region" description="Helical" evidence="7">
    <location>
        <begin position="149"/>
        <end position="171"/>
    </location>
</feature>
<accession>A0ABZ1YXG0</accession>
<evidence type="ECO:0000256" key="4">
    <source>
        <dbReference type="ARBA" id="ARBA00022692"/>
    </source>
</evidence>
<feature type="transmembrane region" description="Helical" evidence="7">
    <location>
        <begin position="228"/>
        <end position="253"/>
    </location>
</feature>
<dbReference type="PANTHER" id="PTHR23517">
    <property type="entry name" value="RESISTANCE PROTEIN MDTM, PUTATIVE-RELATED-RELATED"/>
    <property type="match status" value="1"/>
</dbReference>
<keyword evidence="6 7" id="KW-0472">Membrane</keyword>
<dbReference type="PROSITE" id="PS50850">
    <property type="entry name" value="MFS"/>
    <property type="match status" value="1"/>
</dbReference>
<name>A0ABZ1YXG0_9NOCA</name>
<evidence type="ECO:0000256" key="6">
    <source>
        <dbReference type="ARBA" id="ARBA00023136"/>
    </source>
</evidence>
<keyword evidence="10" id="KW-1185">Reference proteome</keyword>
<dbReference type="InterPro" id="IPR050171">
    <property type="entry name" value="MFS_Transporters"/>
</dbReference>
<dbReference type="RefSeq" id="WP_329412239.1">
    <property type="nucleotide sequence ID" value="NZ_CP109441.1"/>
</dbReference>
<evidence type="ECO:0000313" key="10">
    <source>
        <dbReference type="Proteomes" id="UP001432062"/>
    </source>
</evidence>
<keyword evidence="5 7" id="KW-1133">Transmembrane helix</keyword>
<feature type="transmembrane region" description="Helical" evidence="7">
    <location>
        <begin position="110"/>
        <end position="128"/>
    </location>
</feature>
<feature type="transmembrane region" description="Helical" evidence="7">
    <location>
        <begin position="177"/>
        <end position="195"/>
    </location>
</feature>
<dbReference type="InterPro" id="IPR036259">
    <property type="entry name" value="MFS_trans_sf"/>
</dbReference>
<reference evidence="9" key="1">
    <citation type="submission" date="2022-10" db="EMBL/GenBank/DDBJ databases">
        <title>The complete genomes of actinobacterial strains from the NBC collection.</title>
        <authorList>
            <person name="Joergensen T.S."/>
            <person name="Alvarez Arevalo M."/>
            <person name="Sterndorff E.B."/>
            <person name="Faurdal D."/>
            <person name="Vuksanovic O."/>
            <person name="Mourched A.-S."/>
            <person name="Charusanti P."/>
            <person name="Shaw S."/>
            <person name="Blin K."/>
            <person name="Weber T."/>
        </authorList>
    </citation>
    <scope>NUCLEOTIDE SEQUENCE</scope>
    <source>
        <strain evidence="9">NBC_01482</strain>
    </source>
</reference>
<dbReference type="PANTHER" id="PTHR23517:SF2">
    <property type="entry name" value="MULTIDRUG RESISTANCE PROTEIN MDTH"/>
    <property type="match status" value="1"/>
</dbReference>
<gene>
    <name evidence="9" type="ORF">OG563_07165</name>
</gene>
<sequence>MVTAKISGRPGVVATIRETSPAVRYLLVGVMVNQLGAFVHPFLLLYLMHRGFAVGQAGVALTIYSVGAIVGTVVGGELTHRIGARATIVGAMTGSALMLALIPLVSGDGLSAPLACAVAFAGLAAQCYRPAAAIMLNELMPDEYRLMAFSMLRIALNTGAALGPLIAGVVILVDWNLLFWIDALTASMCGLLALLRLPYIRAARHIEDAASQQESAYRLLLRDRGYRMFLLATLVGAVIWVQYLVALPLTIAAAGYSPAFYSAVLMIGSGVLVVTELKITSYVKLWQPNIAGAVGTAILGLGFTGFLLAGYGFALIVACTVVLVFGMMIQGPTMFAHPATFPAAVKARYVGAHQAIHGVGLALGPLLGVAGWEAIGQGIWPLCGLLGLVAAWCAYIGMRTD</sequence>
<comment type="subcellular location">
    <subcellularLocation>
        <location evidence="1">Cell membrane</location>
        <topology evidence="1">Multi-pass membrane protein</topology>
    </subcellularLocation>
</comment>
<evidence type="ECO:0000313" key="9">
    <source>
        <dbReference type="EMBL" id="WUV47985.1"/>
    </source>
</evidence>
<dbReference type="SUPFAM" id="SSF103473">
    <property type="entry name" value="MFS general substrate transporter"/>
    <property type="match status" value="1"/>
</dbReference>
<dbReference type="Gene3D" id="1.20.1250.20">
    <property type="entry name" value="MFS general substrate transporter like domains"/>
    <property type="match status" value="1"/>
</dbReference>
<dbReference type="Pfam" id="PF07690">
    <property type="entry name" value="MFS_1"/>
    <property type="match status" value="1"/>
</dbReference>
<dbReference type="Proteomes" id="UP001432062">
    <property type="component" value="Chromosome"/>
</dbReference>
<dbReference type="InterPro" id="IPR020846">
    <property type="entry name" value="MFS_dom"/>
</dbReference>
<feature type="transmembrane region" description="Helical" evidence="7">
    <location>
        <begin position="289"/>
        <end position="309"/>
    </location>
</feature>
<dbReference type="InterPro" id="IPR011701">
    <property type="entry name" value="MFS"/>
</dbReference>
<evidence type="ECO:0000256" key="5">
    <source>
        <dbReference type="ARBA" id="ARBA00022989"/>
    </source>
</evidence>
<feature type="transmembrane region" description="Helical" evidence="7">
    <location>
        <begin position="378"/>
        <end position="398"/>
    </location>
</feature>
<keyword evidence="4 7" id="KW-0812">Transmembrane</keyword>
<evidence type="ECO:0000256" key="2">
    <source>
        <dbReference type="ARBA" id="ARBA00022448"/>
    </source>
</evidence>
<feature type="transmembrane region" description="Helical" evidence="7">
    <location>
        <begin position="355"/>
        <end position="372"/>
    </location>
</feature>
<evidence type="ECO:0000256" key="1">
    <source>
        <dbReference type="ARBA" id="ARBA00004651"/>
    </source>
</evidence>
<organism evidence="9 10">
    <name type="scientific">Nocardia vinacea</name>
    <dbReference type="NCBI Taxonomy" id="96468"/>
    <lineage>
        <taxon>Bacteria</taxon>
        <taxon>Bacillati</taxon>
        <taxon>Actinomycetota</taxon>
        <taxon>Actinomycetes</taxon>
        <taxon>Mycobacteriales</taxon>
        <taxon>Nocardiaceae</taxon>
        <taxon>Nocardia</taxon>
    </lineage>
</organism>
<proteinExistence type="predicted"/>
<keyword evidence="2" id="KW-0813">Transport</keyword>
<evidence type="ECO:0000259" key="8">
    <source>
        <dbReference type="PROSITE" id="PS50850"/>
    </source>
</evidence>
<feature type="transmembrane region" description="Helical" evidence="7">
    <location>
        <begin position="315"/>
        <end position="335"/>
    </location>
</feature>
<evidence type="ECO:0000256" key="3">
    <source>
        <dbReference type="ARBA" id="ARBA00022475"/>
    </source>
</evidence>
<keyword evidence="3" id="KW-1003">Cell membrane</keyword>
<feature type="domain" description="Major facilitator superfamily (MFS) profile" evidence="8">
    <location>
        <begin position="22"/>
        <end position="401"/>
    </location>
</feature>
<dbReference type="EMBL" id="CP109441">
    <property type="protein sequence ID" value="WUV47985.1"/>
    <property type="molecule type" value="Genomic_DNA"/>
</dbReference>
<protein>
    <submittedName>
        <fullName evidence="9">MFS transporter</fullName>
    </submittedName>
</protein>
<feature type="transmembrane region" description="Helical" evidence="7">
    <location>
        <begin position="25"/>
        <end position="47"/>
    </location>
</feature>
<evidence type="ECO:0000256" key="7">
    <source>
        <dbReference type="SAM" id="Phobius"/>
    </source>
</evidence>